<evidence type="ECO:0000313" key="1">
    <source>
        <dbReference type="EMBL" id="KAG6971947.1"/>
    </source>
</evidence>
<comment type="caution">
    <text evidence="1">The sequence shown here is derived from an EMBL/GenBank/DDBJ whole genome shotgun (WGS) entry which is preliminary data.</text>
</comment>
<proteinExistence type="predicted"/>
<dbReference type="Proteomes" id="UP000688947">
    <property type="component" value="Unassembled WGS sequence"/>
</dbReference>
<evidence type="ECO:0000313" key="2">
    <source>
        <dbReference type="Proteomes" id="UP000688947"/>
    </source>
</evidence>
<protein>
    <submittedName>
        <fullName evidence="1">Uncharacterized protein</fullName>
    </submittedName>
</protein>
<name>A0A8T1UYY5_9STRA</name>
<dbReference type="OrthoDB" id="126214at2759"/>
<organism evidence="1 2">
    <name type="scientific">Phytophthora cactorum</name>
    <dbReference type="NCBI Taxonomy" id="29920"/>
    <lineage>
        <taxon>Eukaryota</taxon>
        <taxon>Sar</taxon>
        <taxon>Stramenopiles</taxon>
        <taxon>Oomycota</taxon>
        <taxon>Peronosporomycetes</taxon>
        <taxon>Peronosporales</taxon>
        <taxon>Peronosporaceae</taxon>
        <taxon>Phytophthora</taxon>
    </lineage>
</organism>
<dbReference type="AlphaFoldDB" id="A0A8T1UYY5"/>
<dbReference type="EMBL" id="JAENGZ010000043">
    <property type="protein sequence ID" value="KAG6971947.1"/>
    <property type="molecule type" value="Genomic_DNA"/>
</dbReference>
<accession>A0A8T1UYY5</accession>
<sequence>MDSDAFGALFDRCKPFITDTGRDQREVLAIALHWIGTAAMCRSQEVLLDLAYSTVHKYRMRGIRAIVQALHDTMVIPSTVPDFFATKDAYSDQAIGAIDGVTFELRWLWRM</sequence>
<gene>
    <name evidence="1" type="ORF">JG687_00001723</name>
</gene>
<reference evidence="1" key="1">
    <citation type="submission" date="2021-01" db="EMBL/GenBank/DDBJ databases">
        <title>Phytophthora aleatoria, a newly-described species from Pinus radiata is distinct from Phytophthora cactorum isolates based on comparative genomics.</title>
        <authorList>
            <person name="Mcdougal R."/>
            <person name="Panda P."/>
            <person name="Williams N."/>
            <person name="Studholme D.J."/>
        </authorList>
    </citation>
    <scope>NUCLEOTIDE SEQUENCE</scope>
    <source>
        <strain evidence="1">NZFS 3830</strain>
    </source>
</reference>